<accession>A0A1R3J1N4</accession>
<evidence type="ECO:0000313" key="2">
    <source>
        <dbReference type="Proteomes" id="UP000188268"/>
    </source>
</evidence>
<keyword evidence="2" id="KW-1185">Reference proteome</keyword>
<gene>
    <name evidence="1" type="ORF">CCACVL1_08224</name>
</gene>
<dbReference type="Proteomes" id="UP000188268">
    <property type="component" value="Unassembled WGS sequence"/>
</dbReference>
<dbReference type="AlphaFoldDB" id="A0A1R3J1N4"/>
<dbReference type="EMBL" id="AWWV01008920">
    <property type="protein sequence ID" value="OMO88749.1"/>
    <property type="molecule type" value="Genomic_DNA"/>
</dbReference>
<organism evidence="1 2">
    <name type="scientific">Corchorus capsularis</name>
    <name type="common">Jute</name>
    <dbReference type="NCBI Taxonomy" id="210143"/>
    <lineage>
        <taxon>Eukaryota</taxon>
        <taxon>Viridiplantae</taxon>
        <taxon>Streptophyta</taxon>
        <taxon>Embryophyta</taxon>
        <taxon>Tracheophyta</taxon>
        <taxon>Spermatophyta</taxon>
        <taxon>Magnoliopsida</taxon>
        <taxon>eudicotyledons</taxon>
        <taxon>Gunneridae</taxon>
        <taxon>Pentapetalae</taxon>
        <taxon>rosids</taxon>
        <taxon>malvids</taxon>
        <taxon>Malvales</taxon>
        <taxon>Malvaceae</taxon>
        <taxon>Grewioideae</taxon>
        <taxon>Apeibeae</taxon>
        <taxon>Corchorus</taxon>
    </lineage>
</organism>
<reference evidence="1 2" key="1">
    <citation type="submission" date="2013-09" db="EMBL/GenBank/DDBJ databases">
        <title>Corchorus capsularis genome sequencing.</title>
        <authorList>
            <person name="Alam M."/>
            <person name="Haque M.S."/>
            <person name="Islam M.S."/>
            <person name="Emdad E.M."/>
            <person name="Islam M.M."/>
            <person name="Ahmed B."/>
            <person name="Halim A."/>
            <person name="Hossen Q.M.M."/>
            <person name="Hossain M.Z."/>
            <person name="Ahmed R."/>
            <person name="Khan M.M."/>
            <person name="Islam R."/>
            <person name="Rashid M.M."/>
            <person name="Khan S.A."/>
            <person name="Rahman M.S."/>
            <person name="Alam M."/>
        </authorList>
    </citation>
    <scope>NUCLEOTIDE SEQUENCE [LARGE SCALE GENOMIC DNA]</scope>
    <source>
        <strain evidence="2">cv. CVL-1</strain>
        <tissue evidence="1">Whole seedling</tissue>
    </source>
</reference>
<dbReference type="Gramene" id="OMO88749">
    <property type="protein sequence ID" value="OMO88749"/>
    <property type="gene ID" value="CCACVL1_08224"/>
</dbReference>
<sequence>MDFGEEEMGENGFRSVFLLGHVYGVALKEGSESSFCGGCIAPPKETLLLFA</sequence>
<comment type="caution">
    <text evidence="1">The sequence shown here is derived from an EMBL/GenBank/DDBJ whole genome shotgun (WGS) entry which is preliminary data.</text>
</comment>
<evidence type="ECO:0000313" key="1">
    <source>
        <dbReference type="EMBL" id="OMO88749.1"/>
    </source>
</evidence>
<protein>
    <submittedName>
        <fullName evidence="1">Uncharacterized protein</fullName>
    </submittedName>
</protein>
<proteinExistence type="predicted"/>
<name>A0A1R3J1N4_COCAP</name>